<dbReference type="RefSeq" id="WP_189768265.1">
    <property type="nucleotide sequence ID" value="NZ_BNCK01000002.1"/>
</dbReference>
<organism evidence="1 2">
    <name type="scientific">Thalassotalea marina</name>
    <dbReference type="NCBI Taxonomy" id="1673741"/>
    <lineage>
        <taxon>Bacteria</taxon>
        <taxon>Pseudomonadati</taxon>
        <taxon>Pseudomonadota</taxon>
        <taxon>Gammaproteobacteria</taxon>
        <taxon>Alteromonadales</taxon>
        <taxon>Colwelliaceae</taxon>
        <taxon>Thalassotalea</taxon>
    </lineage>
</organism>
<reference evidence="1" key="2">
    <citation type="submission" date="2020-09" db="EMBL/GenBank/DDBJ databases">
        <authorList>
            <person name="Sun Q."/>
            <person name="Kim S."/>
        </authorList>
    </citation>
    <scope>NUCLEOTIDE SEQUENCE</scope>
    <source>
        <strain evidence="1">KCTC 42731</strain>
    </source>
</reference>
<protein>
    <recommendedName>
        <fullName evidence="3">HutD family protein</fullName>
    </recommendedName>
</protein>
<dbReference type="PANTHER" id="PTHR37943:SF1">
    <property type="entry name" value="PROTEIN VES"/>
    <property type="match status" value="1"/>
</dbReference>
<comment type="caution">
    <text evidence="1">The sequence shown here is derived from an EMBL/GenBank/DDBJ whole genome shotgun (WGS) entry which is preliminary data.</text>
</comment>
<dbReference type="EMBL" id="BNCK01000002">
    <property type="protein sequence ID" value="GHF85931.1"/>
    <property type="molecule type" value="Genomic_DNA"/>
</dbReference>
<dbReference type="Proteomes" id="UP000623842">
    <property type="component" value="Unassembled WGS sequence"/>
</dbReference>
<name>A0A919BGG5_9GAMM</name>
<dbReference type="Gene3D" id="2.60.120.10">
    <property type="entry name" value="Jelly Rolls"/>
    <property type="match status" value="1"/>
</dbReference>
<dbReference type="SUPFAM" id="SSF51182">
    <property type="entry name" value="RmlC-like cupins"/>
    <property type="match status" value="1"/>
</dbReference>
<gene>
    <name evidence="1" type="ORF">GCM10017161_11950</name>
</gene>
<evidence type="ECO:0008006" key="3">
    <source>
        <dbReference type="Google" id="ProtNLM"/>
    </source>
</evidence>
<keyword evidence="2" id="KW-1185">Reference proteome</keyword>
<dbReference type="CDD" id="cd20293">
    <property type="entry name" value="cupin_HutD_N"/>
    <property type="match status" value="1"/>
</dbReference>
<dbReference type="Pfam" id="PF05962">
    <property type="entry name" value="HutD"/>
    <property type="match status" value="1"/>
</dbReference>
<evidence type="ECO:0000313" key="2">
    <source>
        <dbReference type="Proteomes" id="UP000623842"/>
    </source>
</evidence>
<dbReference type="InterPro" id="IPR014710">
    <property type="entry name" value="RmlC-like_jellyroll"/>
</dbReference>
<accession>A0A919BGG5</accession>
<dbReference type="AlphaFoldDB" id="A0A919BGG5"/>
<dbReference type="PANTHER" id="PTHR37943">
    <property type="entry name" value="PROTEIN VES"/>
    <property type="match status" value="1"/>
</dbReference>
<dbReference type="InterPro" id="IPR011051">
    <property type="entry name" value="RmlC_Cupin_sf"/>
</dbReference>
<sequence>MLNIIDKTQFVQTPWKNGKGVTTELAISDGGTLDNFDWRISIATVSENGAFSDFTGVERNLFLIAGNGIELHHELNGIGKTDRLVNLLEHSSFYGSSKTTGTLVNGEIFDLNLMTKEGLYHVEIHAFVEPQLLHSPLNIRHDELLFIYAPDITLSQQQLANLSLSTEQGESEVARGALVKLTDDKLSNISGELFILIKLSLA</sequence>
<dbReference type="InterPro" id="IPR010282">
    <property type="entry name" value="Uncharacterised_HutD/Ves"/>
</dbReference>
<proteinExistence type="predicted"/>
<reference evidence="1" key="1">
    <citation type="journal article" date="2014" name="Int. J. Syst. Evol. Microbiol.">
        <title>Complete genome sequence of Corynebacterium casei LMG S-19264T (=DSM 44701T), isolated from a smear-ripened cheese.</title>
        <authorList>
            <consortium name="US DOE Joint Genome Institute (JGI-PGF)"/>
            <person name="Walter F."/>
            <person name="Albersmeier A."/>
            <person name="Kalinowski J."/>
            <person name="Ruckert C."/>
        </authorList>
    </citation>
    <scope>NUCLEOTIDE SEQUENCE</scope>
    <source>
        <strain evidence="1">KCTC 42731</strain>
    </source>
</reference>
<evidence type="ECO:0000313" key="1">
    <source>
        <dbReference type="EMBL" id="GHF85931.1"/>
    </source>
</evidence>